<keyword evidence="3" id="KW-0498">Mitosis</keyword>
<evidence type="ECO:0000256" key="2">
    <source>
        <dbReference type="ARBA" id="ARBA00022618"/>
    </source>
</evidence>
<keyword evidence="4 7" id="KW-0175">Coiled coil</keyword>
<evidence type="ECO:0000256" key="4">
    <source>
        <dbReference type="ARBA" id="ARBA00023054"/>
    </source>
</evidence>
<dbReference type="SMART" id="SM00968">
    <property type="entry name" value="SMC_hinge"/>
    <property type="match status" value="1"/>
</dbReference>
<keyword evidence="6" id="KW-0131">Cell cycle</keyword>
<dbReference type="Pfam" id="PF06470">
    <property type="entry name" value="SMC_hinge"/>
    <property type="match status" value="1"/>
</dbReference>
<organism evidence="10 11">
    <name type="scientific">Plasmodium ovale curtisi</name>
    <dbReference type="NCBI Taxonomy" id="864141"/>
    <lineage>
        <taxon>Eukaryota</taxon>
        <taxon>Sar</taxon>
        <taxon>Alveolata</taxon>
        <taxon>Apicomplexa</taxon>
        <taxon>Aconoidasida</taxon>
        <taxon>Haemosporida</taxon>
        <taxon>Plasmodiidae</taxon>
        <taxon>Plasmodium</taxon>
        <taxon>Plasmodium (Plasmodium)</taxon>
    </lineage>
</organism>
<dbReference type="EMBL" id="FLQU01000310">
    <property type="protein sequence ID" value="SBS83785.1"/>
    <property type="molecule type" value="Genomic_DNA"/>
</dbReference>
<name>A0A1A8VTC9_PLAOA</name>
<dbReference type="Gene3D" id="3.40.50.300">
    <property type="entry name" value="P-loop containing nucleotide triphosphate hydrolases"/>
    <property type="match status" value="2"/>
</dbReference>
<feature type="coiled-coil region" evidence="7">
    <location>
        <begin position="441"/>
        <end position="482"/>
    </location>
</feature>
<evidence type="ECO:0000256" key="6">
    <source>
        <dbReference type="ARBA" id="ARBA00023306"/>
    </source>
</evidence>
<proteinExistence type="predicted"/>
<feature type="compositionally biased region" description="Basic and acidic residues" evidence="8">
    <location>
        <begin position="164"/>
        <end position="193"/>
    </location>
</feature>
<keyword evidence="2" id="KW-0132">Cell division</keyword>
<dbReference type="InterPro" id="IPR010935">
    <property type="entry name" value="SMC_hinge"/>
</dbReference>
<evidence type="ECO:0000256" key="3">
    <source>
        <dbReference type="ARBA" id="ARBA00022776"/>
    </source>
</evidence>
<dbReference type="GO" id="GO:0051301">
    <property type="term" value="P:cell division"/>
    <property type="evidence" value="ECO:0007669"/>
    <property type="project" value="UniProtKB-KW"/>
</dbReference>
<keyword evidence="5" id="KW-0539">Nucleus</keyword>
<dbReference type="GO" id="GO:0003677">
    <property type="term" value="F:DNA binding"/>
    <property type="evidence" value="ECO:0007669"/>
    <property type="project" value="TreeGrafter"/>
</dbReference>
<gene>
    <name evidence="10" type="ORF">POVCU2_0022820</name>
</gene>
<feature type="coiled-coil region" evidence="7">
    <location>
        <begin position="1182"/>
        <end position="1301"/>
    </location>
</feature>
<dbReference type="GO" id="GO:0008278">
    <property type="term" value="C:cohesin complex"/>
    <property type="evidence" value="ECO:0007669"/>
    <property type="project" value="TreeGrafter"/>
</dbReference>
<dbReference type="GO" id="GO:0005524">
    <property type="term" value="F:ATP binding"/>
    <property type="evidence" value="ECO:0007669"/>
    <property type="project" value="InterPro"/>
</dbReference>
<protein>
    <submittedName>
        <fullName evidence="10">Structural maintenance of chromosome protein, putative</fullName>
    </submittedName>
</protein>
<dbReference type="InterPro" id="IPR003395">
    <property type="entry name" value="RecF/RecN/SMC_N"/>
</dbReference>
<feature type="coiled-coil region" evidence="7">
    <location>
        <begin position="727"/>
        <end position="761"/>
    </location>
</feature>
<evidence type="ECO:0000256" key="5">
    <source>
        <dbReference type="ARBA" id="ARBA00023242"/>
    </source>
</evidence>
<sequence>MFSVICFSNERWAKEEVKESVHVKKEKSEHAREREILQFCICDETAAELQEIMPRKSRRGEDEPPYGEGEGGSHHDGSDEGESSIDIAEGDSRNANNLSVSPVKVVDQDFNSFINNGLLDISVTPSLDLSNSNITNLKSVKEKRYSVLRGMQDTPGGNSDLDSNAERGENKKEVNDNNKGGGNRDDGGNGCRLRIDKHAESGETETFEKEKNIYEHSPFCLEGKEETMDEVTKERVNDCQSYRLEDRLIDSRANELSISNDRLGSSMVSSIACKENELCFIKYLIVCNFKSYENENIIGPFSKFTAIIGPNGSGKSNIMDCICFVLGINNKYLRVKNLRSLIYHKENEKIDSISKRKCYVKLIVECNKENVEIKRTLNYRGVSNFFINDKQVEHKEYTTFLRKNRIETKTKTCLIFQGDIEEVINKKPTELAKLFEYISGSDEYEQIYEEVKEKLKEKQIACKNYLNEKKKIEQEIKVYKIQMNENIEHNKLKDDYENNIKMLYIFRLYHYLKKKEKFREDLLSFREEKIEFEQDVLSKNKKVASELEKKKLIKKKEFLQIEENIRNQNVQLKEFKIVLNEINERRKFCEESLNKIIANQKMQQNMQTHCSNFINTLNEQIDEQNRKLQNEYKNKLKISLKIFAKYEQIRQYLKRSHTPVYEFLMRKEKAENGKKGNHRGGEKDDIDPDELEEIQRCNLIELVENMEEYKKCKEQYLYLCANSNININNYSQVAASIRKDIKELQEECDNFSRKKQKEILELESEKLSLDELNGRVKKLNGLIEKDRKSIENSKHQLKVWNESITYKEKKIEQLDEEVNVLNVHKNELAFFEKRKEVIRNLKNIFGEEEIYDEVINLYEVTNQMYYTAVNNVIQKFNNFLLVKNVETCTKCIKYLKDNKLHKMDFIPLENFLASWKKKKKKKNKNKINSNEENNISYGVKNDERVGVNSPYGIIEKVINTFKKKNIVLANNCLVCEESYKTLFDYLVGEDTLIVDKIGDAEDIKKTFPQLNVNIITLNGHIVSKHNNLIIDITSKNVDRDTYNNRRLNINLYNKLLNEKDECRNSINSMKKKIIEMNEMYNKYTSDMELNKKKIASILIKKDIYEKEIEAKNIIIHTYEEKIEKIKKTDIKNKLDLLHNYENELVKERNSLASFQKESFQQLNEKLKIDNIYEIVEMNTREMEKINEHIDIIKNNINKINDDINELFDKKNEISLVNKKEKIENEDVVMKELNNMKEEEKNINDKMNEIHVILNELEFKKNTFHKDINQINQELNDLRESINNSFEKHEDIENQIENCQKRVQIYTQFIKDIINECDMNNVHIFSTTLTLGDTDHRGNNTMNSKGKMKGRRKSKLLEESGAETSGSDTRSESEECNNEEQIQQDDDDFMLPNISFDILPDELKKLESEKEIDEERDKMEKEIEKKKKFLKLRNVNSNAEKELSKLMTKLKLVDTSLANERKECNLFERNFRILQKKRSYKFLHCFNYIRNIIDNVYNNLTYNMRHHVGGQAFLDLCNYNEYNKDDEPFYCGIKYNNMPPMKRYFEITELSGGEKSISALALIFSIQKYINNSFIILDEVDANMDPLKINSLTRYLNSINSQVIVISLKDKFFSKSQTLIGVYKNKHKNCSKTVTLDIAKYRQDTPHRQ</sequence>
<feature type="region of interest" description="Disordered" evidence="8">
    <location>
        <begin position="1332"/>
        <end position="1383"/>
    </location>
</feature>
<feature type="compositionally biased region" description="Acidic residues" evidence="8">
    <location>
        <begin position="1373"/>
        <end position="1383"/>
    </location>
</feature>
<feature type="region of interest" description="Disordered" evidence="8">
    <location>
        <begin position="150"/>
        <end position="193"/>
    </location>
</feature>
<accession>A0A1A8VTC9</accession>
<dbReference type="SUPFAM" id="SSF75553">
    <property type="entry name" value="Smc hinge domain"/>
    <property type="match status" value="1"/>
</dbReference>
<dbReference type="Pfam" id="PF02463">
    <property type="entry name" value="SMC_N"/>
    <property type="match status" value="1"/>
</dbReference>
<evidence type="ECO:0000256" key="7">
    <source>
        <dbReference type="SAM" id="Coils"/>
    </source>
</evidence>
<dbReference type="SUPFAM" id="SSF52540">
    <property type="entry name" value="P-loop containing nucleoside triphosphate hydrolases"/>
    <property type="match status" value="1"/>
</dbReference>
<dbReference type="Proteomes" id="UP000078560">
    <property type="component" value="Unassembled WGS sequence"/>
</dbReference>
<dbReference type="PANTHER" id="PTHR18937:SF12">
    <property type="entry name" value="STRUCTURAL MAINTENANCE OF CHROMOSOMES PROTEIN"/>
    <property type="match status" value="1"/>
</dbReference>
<dbReference type="InterPro" id="IPR027417">
    <property type="entry name" value="P-loop_NTPase"/>
</dbReference>
<evidence type="ECO:0000259" key="9">
    <source>
        <dbReference type="SMART" id="SM00968"/>
    </source>
</evidence>
<dbReference type="InterPro" id="IPR036277">
    <property type="entry name" value="SMC_hinge_sf"/>
</dbReference>
<feature type="coiled-coil region" evidence="7">
    <location>
        <begin position="1130"/>
        <end position="1157"/>
    </location>
</feature>
<feature type="coiled-coil region" evidence="7">
    <location>
        <begin position="565"/>
        <end position="638"/>
    </location>
</feature>
<feature type="domain" description="SMC hinge" evidence="9">
    <location>
        <begin position="848"/>
        <end position="1004"/>
    </location>
</feature>
<evidence type="ECO:0000256" key="1">
    <source>
        <dbReference type="ARBA" id="ARBA00004123"/>
    </source>
</evidence>
<feature type="region of interest" description="Disordered" evidence="8">
    <location>
        <begin position="52"/>
        <end position="87"/>
    </location>
</feature>
<dbReference type="GO" id="GO:0007062">
    <property type="term" value="P:sister chromatid cohesion"/>
    <property type="evidence" value="ECO:0007669"/>
    <property type="project" value="TreeGrafter"/>
</dbReference>
<reference evidence="11" key="1">
    <citation type="submission" date="2016-05" db="EMBL/GenBank/DDBJ databases">
        <authorList>
            <person name="Naeem Raeece"/>
        </authorList>
    </citation>
    <scope>NUCLEOTIDE SEQUENCE [LARGE SCALE GENOMIC DNA]</scope>
</reference>
<evidence type="ECO:0000256" key="8">
    <source>
        <dbReference type="SAM" id="MobiDB-lite"/>
    </source>
</evidence>
<evidence type="ECO:0000313" key="11">
    <source>
        <dbReference type="Proteomes" id="UP000078560"/>
    </source>
</evidence>
<dbReference type="Gene3D" id="1.20.1060.20">
    <property type="match status" value="1"/>
</dbReference>
<dbReference type="Gene3D" id="3.30.70.1620">
    <property type="match status" value="1"/>
</dbReference>
<comment type="subcellular location">
    <subcellularLocation>
        <location evidence="1">Nucleus</location>
    </subcellularLocation>
</comment>
<evidence type="ECO:0000313" key="10">
    <source>
        <dbReference type="EMBL" id="SBS83785.1"/>
    </source>
</evidence>
<dbReference type="PANTHER" id="PTHR18937">
    <property type="entry name" value="STRUCTURAL MAINTENANCE OF CHROMOSOMES SMC FAMILY MEMBER"/>
    <property type="match status" value="1"/>
</dbReference>
<dbReference type="GO" id="GO:0005634">
    <property type="term" value="C:nucleus"/>
    <property type="evidence" value="ECO:0007669"/>
    <property type="project" value="UniProtKB-SubCell"/>
</dbReference>